<organism evidence="3 4">
    <name type="scientific">Kibdelosporangium persicum</name>
    <dbReference type="NCBI Taxonomy" id="2698649"/>
    <lineage>
        <taxon>Bacteria</taxon>
        <taxon>Bacillati</taxon>
        <taxon>Actinomycetota</taxon>
        <taxon>Actinomycetes</taxon>
        <taxon>Pseudonocardiales</taxon>
        <taxon>Pseudonocardiaceae</taxon>
        <taxon>Kibdelosporangium</taxon>
    </lineage>
</organism>
<evidence type="ECO:0000313" key="3">
    <source>
        <dbReference type="EMBL" id="NRN63193.1"/>
    </source>
</evidence>
<keyword evidence="1" id="KW-1133">Transmembrane helix</keyword>
<name>A0ABX2EWX2_9PSEU</name>
<feature type="transmembrane region" description="Helical" evidence="1">
    <location>
        <begin position="661"/>
        <end position="680"/>
    </location>
</feature>
<evidence type="ECO:0000259" key="2">
    <source>
        <dbReference type="Pfam" id="PF20703"/>
    </source>
</evidence>
<keyword evidence="1" id="KW-0812">Transmembrane</keyword>
<dbReference type="Pfam" id="PF20703">
    <property type="entry name" value="nSTAND1"/>
    <property type="match status" value="1"/>
</dbReference>
<evidence type="ECO:0000313" key="4">
    <source>
        <dbReference type="Proteomes" id="UP000763557"/>
    </source>
</evidence>
<keyword evidence="1" id="KW-0472">Membrane</keyword>
<proteinExistence type="predicted"/>
<feature type="transmembrane region" description="Helical" evidence="1">
    <location>
        <begin position="579"/>
        <end position="598"/>
    </location>
</feature>
<feature type="domain" description="Novel STAND NTPase 1" evidence="2">
    <location>
        <begin position="4"/>
        <end position="316"/>
    </location>
</feature>
<reference evidence="3 4" key="1">
    <citation type="submission" date="2020-01" db="EMBL/GenBank/DDBJ databases">
        <title>Kibdelosporangium persica a novel Actinomycetes from a hot desert in Iran.</title>
        <authorList>
            <person name="Safaei N."/>
            <person name="Zaburannyi N."/>
            <person name="Mueller R."/>
            <person name="Wink J."/>
        </authorList>
    </citation>
    <scope>NUCLEOTIDE SEQUENCE [LARGE SCALE GENOMIC DNA]</scope>
    <source>
        <strain evidence="3 4">4NS15</strain>
    </source>
</reference>
<dbReference type="Proteomes" id="UP000763557">
    <property type="component" value="Unassembled WGS sequence"/>
</dbReference>
<dbReference type="SUPFAM" id="SSF52540">
    <property type="entry name" value="P-loop containing nucleoside triphosphate hydrolases"/>
    <property type="match status" value="1"/>
</dbReference>
<dbReference type="RefSeq" id="WP_173123689.1">
    <property type="nucleotide sequence ID" value="NZ_CBCSGW010000083.1"/>
</dbReference>
<protein>
    <submittedName>
        <fullName evidence="3">High-affnity carbon uptake protein Hat/HatR</fullName>
    </submittedName>
</protein>
<evidence type="ECO:0000256" key="1">
    <source>
        <dbReference type="SAM" id="Phobius"/>
    </source>
</evidence>
<dbReference type="InterPro" id="IPR049052">
    <property type="entry name" value="nSTAND1"/>
</dbReference>
<feature type="transmembrane region" description="Helical" evidence="1">
    <location>
        <begin position="628"/>
        <end position="649"/>
    </location>
</feature>
<keyword evidence="4" id="KW-1185">Reference proteome</keyword>
<dbReference type="InterPro" id="IPR027417">
    <property type="entry name" value="P-loop_NTPase"/>
</dbReference>
<accession>A0ABX2EWX2</accession>
<feature type="transmembrane region" description="Helical" evidence="1">
    <location>
        <begin position="546"/>
        <end position="567"/>
    </location>
</feature>
<sequence>MTNPWVGLRPFRTSESDLFFGRDREVQVVSNLVATLPTLIVYAPSGTGKSSLINAGLLPVLLADKAHVPVTITDPRDDILARTRAALADADWESPDDLDLLPLLEQHWVDTDRRTVVIVDQFEERINAGVSSEDLFATMAKLVHSGTDAACVLISVREDYLASLEPLMRRVPGLLNGGYRIPSLSREALEQAVYGPLDTVDATVAVERSLVTRTIDDLEKRSSGNQEPGEQRFEPGFFQIIWSTMWSKAQGLDQPRLDLRAYEELGGASQILSNFTSGILNGLEPAQTALFWAVSRYLVLPTGAKTALTVDDLADLLQKPDFLNVYNDHEGPWLSRLPRDELVRLIRSVMRRLTASGTPILQRVIRLNREEFELLHDLLGKIILEWREEHRRHQTDEAKQFISLIHDAAEKKVFPGTPPHQSLRKTRADYVQFVAESDRAIATLAGLMSDTLTDENCEKVEHALNEILTLRAARSFIRATSVFPGDVDVNRTGSAKSLEESKQKILHAALNSDNEQVRRGLQLVYSRVNCPVYLSPRRFQVNRASLWAAWTGAALLAFGSLAVPSLLLQPVINHLGISYHLLTITNAALVLTIPYGMMITQLGRQASFGQNALRALVPFTERRKAKQLLITWPLPAVTLQGAGIGFAWMFQSLGWASTAGYVQGVALGLVGVFTLLVWAADL</sequence>
<comment type="caution">
    <text evidence="3">The sequence shown here is derived from an EMBL/GenBank/DDBJ whole genome shotgun (WGS) entry which is preliminary data.</text>
</comment>
<dbReference type="EMBL" id="JAAATY010000001">
    <property type="protein sequence ID" value="NRN63193.1"/>
    <property type="molecule type" value="Genomic_DNA"/>
</dbReference>
<gene>
    <name evidence="3" type="ORF">GC106_3940</name>
</gene>